<feature type="transmembrane region" description="Helical" evidence="1">
    <location>
        <begin position="66"/>
        <end position="85"/>
    </location>
</feature>
<reference evidence="2 3" key="2">
    <citation type="submission" date="2019-04" db="EMBL/GenBank/DDBJ databases">
        <authorList>
            <person name="Yang S."/>
            <person name="Wei W."/>
        </authorList>
    </citation>
    <scope>NUCLEOTIDE SEQUENCE [LARGE SCALE GENOMIC DNA]</scope>
    <source>
        <strain evidence="3">ZP60</strain>
    </source>
</reference>
<evidence type="ECO:0000256" key="1">
    <source>
        <dbReference type="SAM" id="Phobius"/>
    </source>
</evidence>
<feature type="transmembrane region" description="Helical" evidence="1">
    <location>
        <begin position="121"/>
        <end position="141"/>
    </location>
</feature>
<feature type="transmembrane region" description="Helical" evidence="1">
    <location>
        <begin position="91"/>
        <end position="109"/>
    </location>
</feature>
<dbReference type="KEGG" id="halz:E5139_06345"/>
<feature type="transmembrane region" description="Helical" evidence="1">
    <location>
        <begin position="36"/>
        <end position="54"/>
    </location>
</feature>
<dbReference type="EMBL" id="CP039375">
    <property type="protein sequence ID" value="QCD65277.1"/>
    <property type="molecule type" value="Genomic_DNA"/>
</dbReference>
<dbReference type="RefSeq" id="WP_015761618.1">
    <property type="nucleotide sequence ID" value="NZ_CP039375.1"/>
</dbReference>
<dbReference type="AlphaFoldDB" id="A0A4D6KB78"/>
<evidence type="ECO:0000313" key="3">
    <source>
        <dbReference type="Proteomes" id="UP000297053"/>
    </source>
</evidence>
<dbReference type="GeneID" id="42178539"/>
<dbReference type="OMA" id="AVIRYQI"/>
<keyword evidence="1" id="KW-0472">Membrane</keyword>
<proteinExistence type="predicted"/>
<organism evidence="2 3">
    <name type="scientific">Halomicrobium mukohataei</name>
    <dbReference type="NCBI Taxonomy" id="57705"/>
    <lineage>
        <taxon>Archaea</taxon>
        <taxon>Methanobacteriati</taxon>
        <taxon>Methanobacteriota</taxon>
        <taxon>Stenosarchaea group</taxon>
        <taxon>Halobacteria</taxon>
        <taxon>Halobacteriales</taxon>
        <taxon>Haloarculaceae</taxon>
        <taxon>Halomicrobium</taxon>
    </lineage>
</organism>
<sequence>MLRRLRENGPVVLVPLAWTFAIAAHLDVLALRTVLIAHLVMDAVLVAFTVLSWSEMRRGVLRAWRLVLLVGLALTLLGTTGLLQTPPASSLLWLTVVGWLLVPAAGLAYTGRHVDRSPLAYTGGAVLSVLGAIVYVAGTVVSGDPLVLVAGLAVAGVGQTAGIVAAVRDY</sequence>
<protein>
    <submittedName>
        <fullName evidence="2">Uncharacterized protein</fullName>
    </submittedName>
</protein>
<name>A0A4D6KB78_9EURY</name>
<accession>A0A4D6KB78</accession>
<gene>
    <name evidence="2" type="ORF">E5139_06345</name>
</gene>
<evidence type="ECO:0000313" key="2">
    <source>
        <dbReference type="EMBL" id="QCD65277.1"/>
    </source>
</evidence>
<keyword evidence="1" id="KW-0812">Transmembrane</keyword>
<dbReference type="Proteomes" id="UP000297053">
    <property type="component" value="Chromosome"/>
</dbReference>
<reference evidence="2 3" key="1">
    <citation type="submission" date="2019-04" db="EMBL/GenBank/DDBJ databases">
        <title>Complete genome sequence of Arthrobacter sp. ZXY-2 associated with effective atrazine degradation and salt adaptation.</title>
        <authorList>
            <person name="Zhao X."/>
        </authorList>
    </citation>
    <scope>NUCLEOTIDE SEQUENCE [LARGE SCALE GENOMIC DNA]</scope>
    <source>
        <strain evidence="3">ZP60</strain>
    </source>
</reference>
<keyword evidence="1" id="KW-1133">Transmembrane helix</keyword>
<feature type="transmembrane region" description="Helical" evidence="1">
    <location>
        <begin position="147"/>
        <end position="167"/>
    </location>
</feature>